<protein>
    <submittedName>
        <fullName evidence="1">Uncharacterized protein</fullName>
    </submittedName>
</protein>
<comment type="caution">
    <text evidence="1">The sequence shown here is derived from an EMBL/GenBank/DDBJ whole genome shotgun (WGS) entry which is preliminary data.</text>
</comment>
<sequence length="56" mass="6205">MAEIFTAGGATSGYWPTGSVRIASTPASIIRMAITQAKTGRRTKKRENIRRCLRYC</sequence>
<name>W1DRW5_KLEPN</name>
<dbReference type="AlphaFoldDB" id="W1DRW5"/>
<dbReference type="Proteomes" id="UP000019183">
    <property type="component" value="Unassembled WGS sequence"/>
</dbReference>
<organism evidence="1 2">
    <name type="scientific">Klebsiella pneumoniae IS43</name>
    <dbReference type="NCBI Taxonomy" id="1432552"/>
    <lineage>
        <taxon>Bacteria</taxon>
        <taxon>Pseudomonadati</taxon>
        <taxon>Pseudomonadota</taxon>
        <taxon>Gammaproteobacteria</taxon>
        <taxon>Enterobacterales</taxon>
        <taxon>Enterobacteriaceae</taxon>
        <taxon>Klebsiella/Raoultella group</taxon>
        <taxon>Klebsiella</taxon>
        <taxon>Klebsiella pneumoniae complex</taxon>
    </lineage>
</organism>
<evidence type="ECO:0000313" key="2">
    <source>
        <dbReference type="Proteomes" id="UP000019183"/>
    </source>
</evidence>
<dbReference type="EMBL" id="CBWK010000684">
    <property type="protein sequence ID" value="CDL11552.1"/>
    <property type="molecule type" value="Genomic_DNA"/>
</dbReference>
<keyword evidence="2" id="KW-1185">Reference proteome</keyword>
<evidence type="ECO:0000313" key="1">
    <source>
        <dbReference type="EMBL" id="CDL11552.1"/>
    </source>
</evidence>
<proteinExistence type="predicted"/>
<accession>W1DRW5</accession>
<reference evidence="1" key="1">
    <citation type="submission" date="2013-10" db="EMBL/GenBank/DDBJ databases">
        <title>Antibiotic resistance diversity of beta-lactamase producers in the General Hospital Vienna.</title>
        <authorList>
            <person name="Barisic I."/>
            <person name="Mitteregger D."/>
            <person name="Hirschl A.M."/>
            <person name="Noehammer C."/>
            <person name="Wiesinger-Mayr H."/>
        </authorList>
    </citation>
    <scope>NUCLEOTIDE SEQUENCE [LARGE SCALE GENOMIC DNA]</scope>
    <source>
        <strain evidence="1">IS43</strain>
    </source>
</reference>